<organism evidence="1 2">
    <name type="scientific">Euphydryas editha</name>
    <name type="common">Edith's checkerspot</name>
    <dbReference type="NCBI Taxonomy" id="104508"/>
    <lineage>
        <taxon>Eukaryota</taxon>
        <taxon>Metazoa</taxon>
        <taxon>Ecdysozoa</taxon>
        <taxon>Arthropoda</taxon>
        <taxon>Hexapoda</taxon>
        <taxon>Insecta</taxon>
        <taxon>Pterygota</taxon>
        <taxon>Neoptera</taxon>
        <taxon>Endopterygota</taxon>
        <taxon>Lepidoptera</taxon>
        <taxon>Glossata</taxon>
        <taxon>Ditrysia</taxon>
        <taxon>Papilionoidea</taxon>
        <taxon>Nymphalidae</taxon>
        <taxon>Nymphalinae</taxon>
        <taxon>Euphydryas</taxon>
    </lineage>
</organism>
<evidence type="ECO:0000313" key="2">
    <source>
        <dbReference type="Proteomes" id="UP001153954"/>
    </source>
</evidence>
<reference evidence="1" key="1">
    <citation type="submission" date="2022-03" db="EMBL/GenBank/DDBJ databases">
        <authorList>
            <person name="Tunstrom K."/>
        </authorList>
    </citation>
    <scope>NUCLEOTIDE SEQUENCE</scope>
</reference>
<name>A0AAU9TFN1_EUPED</name>
<keyword evidence="2" id="KW-1185">Reference proteome</keyword>
<evidence type="ECO:0000313" key="1">
    <source>
        <dbReference type="EMBL" id="CAH2084882.1"/>
    </source>
</evidence>
<sequence length="96" mass="11212">MSSYKLCIPQEILLENLIKKEFSVVNSNMLIVVILLRNKTCHLPDTIKAQVSKEENMVIRMAPRDRTPEQLLRGFKQKPQTLAWIPRFINMDASMR</sequence>
<gene>
    <name evidence="1" type="ORF">EEDITHA_LOCUS1415</name>
</gene>
<accession>A0AAU9TFN1</accession>
<comment type="caution">
    <text evidence="1">The sequence shown here is derived from an EMBL/GenBank/DDBJ whole genome shotgun (WGS) entry which is preliminary data.</text>
</comment>
<dbReference type="Proteomes" id="UP001153954">
    <property type="component" value="Unassembled WGS sequence"/>
</dbReference>
<dbReference type="EMBL" id="CAKOGL010000003">
    <property type="protein sequence ID" value="CAH2084882.1"/>
    <property type="molecule type" value="Genomic_DNA"/>
</dbReference>
<dbReference type="AlphaFoldDB" id="A0AAU9TFN1"/>
<protein>
    <submittedName>
        <fullName evidence="1">Uncharacterized protein</fullName>
    </submittedName>
</protein>
<proteinExistence type="predicted"/>